<dbReference type="AlphaFoldDB" id="A0A4P6YE50"/>
<protein>
    <recommendedName>
        <fullName evidence="3">Addiction module protein</fullName>
    </recommendedName>
</protein>
<proteinExistence type="predicted"/>
<sequence>MVMKIISLFCLWYYVFTNFVFMETIKLNIDLNVNQLIEAVKQLSPKDRLKVNDAIWNDTMEIPVEHQRIVLDRMAKAKTNPERLLDWDEVSKGL</sequence>
<gene>
    <name evidence="1" type="ORF">E1750_09720</name>
</gene>
<dbReference type="Proteomes" id="UP000291124">
    <property type="component" value="Chromosome"/>
</dbReference>
<evidence type="ECO:0000313" key="1">
    <source>
        <dbReference type="EMBL" id="QBN19065.1"/>
    </source>
</evidence>
<name>A0A4P6YE50_9FLAO</name>
<dbReference type="KEGG" id="fnk:E1750_09720"/>
<dbReference type="OrthoDB" id="770713at2"/>
<reference evidence="2" key="1">
    <citation type="submission" date="2019-03" db="EMBL/GenBank/DDBJ databases">
        <title>Flavobacterium sp.</title>
        <authorList>
            <person name="Kim H."/>
        </authorList>
    </citation>
    <scope>NUCLEOTIDE SEQUENCE [LARGE SCALE GENOMIC DNA]</scope>
    <source>
        <strain evidence="2">GS13</strain>
    </source>
</reference>
<accession>A0A4P6YE50</accession>
<organism evidence="1 2">
    <name type="scientific">Flavobacterium nackdongense</name>
    <dbReference type="NCBI Taxonomy" id="2547394"/>
    <lineage>
        <taxon>Bacteria</taxon>
        <taxon>Pseudomonadati</taxon>
        <taxon>Bacteroidota</taxon>
        <taxon>Flavobacteriia</taxon>
        <taxon>Flavobacteriales</taxon>
        <taxon>Flavobacteriaceae</taxon>
        <taxon>Flavobacterium</taxon>
    </lineage>
</organism>
<keyword evidence="2" id="KW-1185">Reference proteome</keyword>
<evidence type="ECO:0000313" key="2">
    <source>
        <dbReference type="Proteomes" id="UP000291124"/>
    </source>
</evidence>
<evidence type="ECO:0008006" key="3">
    <source>
        <dbReference type="Google" id="ProtNLM"/>
    </source>
</evidence>
<dbReference type="EMBL" id="CP037933">
    <property type="protein sequence ID" value="QBN19065.1"/>
    <property type="molecule type" value="Genomic_DNA"/>
</dbReference>